<dbReference type="PANTHER" id="PTHR31623:SF17">
    <property type="entry name" value="F21J9.9"/>
    <property type="match status" value="1"/>
</dbReference>
<dbReference type="InterPro" id="IPR023213">
    <property type="entry name" value="CAT-like_dom_sf"/>
</dbReference>
<keyword evidence="4" id="KW-0808">Transferase</keyword>
<dbReference type="Proteomes" id="UP001630127">
    <property type="component" value="Unassembled WGS sequence"/>
</dbReference>
<evidence type="ECO:0000256" key="4">
    <source>
        <dbReference type="ARBA" id="ARBA00022679"/>
    </source>
</evidence>
<comment type="similarity">
    <text evidence="1">Belongs to the plant acyltransferase family.</text>
</comment>
<dbReference type="EMBL" id="JBJUIK010000012">
    <property type="protein sequence ID" value="KAL3511401.1"/>
    <property type="molecule type" value="Genomic_DNA"/>
</dbReference>
<dbReference type="GO" id="GO:0009820">
    <property type="term" value="P:alkaloid metabolic process"/>
    <property type="evidence" value="ECO:0007669"/>
    <property type="project" value="UniProtKB-KW"/>
</dbReference>
<keyword evidence="7" id="KW-1185">Reference proteome</keyword>
<dbReference type="Gene3D" id="3.30.559.10">
    <property type="entry name" value="Chloramphenicol acetyltransferase-like domain"/>
    <property type="match status" value="2"/>
</dbReference>
<dbReference type="GO" id="GO:0016746">
    <property type="term" value="F:acyltransferase activity"/>
    <property type="evidence" value="ECO:0007669"/>
    <property type="project" value="UniProtKB-KW"/>
</dbReference>
<keyword evidence="3" id="KW-0017">Alkaloid metabolism</keyword>
<comment type="subunit">
    <text evidence="2">Monomer.</text>
</comment>
<evidence type="ECO:0000313" key="6">
    <source>
        <dbReference type="EMBL" id="KAL3511401.1"/>
    </source>
</evidence>
<evidence type="ECO:0000313" key="7">
    <source>
        <dbReference type="Proteomes" id="UP001630127"/>
    </source>
</evidence>
<evidence type="ECO:0000256" key="2">
    <source>
        <dbReference type="ARBA" id="ARBA00011245"/>
    </source>
</evidence>
<keyword evidence="5" id="KW-0012">Acyltransferase</keyword>
<comment type="caution">
    <text evidence="6">The sequence shown here is derived from an EMBL/GenBank/DDBJ whole genome shotgun (WGS) entry which is preliminary data.</text>
</comment>
<organism evidence="6 7">
    <name type="scientific">Cinchona calisaya</name>
    <dbReference type="NCBI Taxonomy" id="153742"/>
    <lineage>
        <taxon>Eukaryota</taxon>
        <taxon>Viridiplantae</taxon>
        <taxon>Streptophyta</taxon>
        <taxon>Embryophyta</taxon>
        <taxon>Tracheophyta</taxon>
        <taxon>Spermatophyta</taxon>
        <taxon>Magnoliopsida</taxon>
        <taxon>eudicotyledons</taxon>
        <taxon>Gunneridae</taxon>
        <taxon>Pentapetalae</taxon>
        <taxon>asterids</taxon>
        <taxon>lamiids</taxon>
        <taxon>Gentianales</taxon>
        <taxon>Rubiaceae</taxon>
        <taxon>Cinchonoideae</taxon>
        <taxon>Cinchoneae</taxon>
        <taxon>Cinchona</taxon>
    </lineage>
</organism>
<dbReference type="AlphaFoldDB" id="A0ABD2YVP4"/>
<dbReference type="Pfam" id="PF02458">
    <property type="entry name" value="Transferase"/>
    <property type="match status" value="1"/>
</dbReference>
<evidence type="ECO:0000256" key="5">
    <source>
        <dbReference type="ARBA" id="ARBA00023315"/>
    </source>
</evidence>
<sequence>MKVEIEIIRTETIKPSSPTPNHLQNYQLSFTDLTSSTLVIPIILCYPSNNQCTNSDTFNHLQESLSKALTLYYPLAGRIIDNSHVNCDDSGVPLVETRVQSELLEIIKDSEVGEIVNNFLPSGWDVPSGLPLVIQANFFKCGGLAIGLGFSHKIGDVPSFMRFIHYLAAIARNESYDKIDLHPPKFDSATLFPPKDLSSNTSHGGVQKLDIVTKRFVFGPSSIRDLKKKYADTNIDDDHHDISPPTKVEAVSAFVWSRLMASIEEINVVDQQPTNPGKMFLLANAMDLQKIADPPIPEYIFGNMGWISMTMASGKDLEKGGFGLVIKMREAFKDVANAGIVAKLKESDFDVFKETYAKFSNPSNVACVTSSFCGFGLYEADFGWGKPVWVASATFPVKNAVILMDGNEDGVEVWVNLIREDMAKFEVDKVFLSLVSSPN</sequence>
<evidence type="ECO:0000256" key="3">
    <source>
        <dbReference type="ARBA" id="ARBA00022589"/>
    </source>
</evidence>
<accession>A0ABD2YVP4</accession>
<gene>
    <name evidence="6" type="ORF">ACH5RR_030802</name>
</gene>
<name>A0ABD2YVP4_9GENT</name>
<evidence type="ECO:0000256" key="1">
    <source>
        <dbReference type="ARBA" id="ARBA00009861"/>
    </source>
</evidence>
<dbReference type="PANTHER" id="PTHR31623">
    <property type="entry name" value="F21J9.9"/>
    <property type="match status" value="1"/>
</dbReference>
<reference evidence="6 7" key="1">
    <citation type="submission" date="2024-11" db="EMBL/GenBank/DDBJ databases">
        <title>A near-complete genome assembly of Cinchona calisaya.</title>
        <authorList>
            <person name="Lian D.C."/>
            <person name="Zhao X.W."/>
            <person name="Wei L."/>
        </authorList>
    </citation>
    <scope>NUCLEOTIDE SEQUENCE [LARGE SCALE GENOMIC DNA]</scope>
    <source>
        <tissue evidence="6">Nenye</tissue>
    </source>
</reference>
<proteinExistence type="inferred from homology"/>
<protein>
    <submittedName>
        <fullName evidence="6">Uncharacterized protein</fullName>
    </submittedName>
</protein>